<evidence type="ECO:0000256" key="7">
    <source>
        <dbReference type="ARBA" id="ARBA00022519"/>
    </source>
</evidence>
<evidence type="ECO:0000256" key="21">
    <source>
        <dbReference type="PIRSR" id="PIRSR600829-2"/>
    </source>
</evidence>
<keyword evidence="19 24" id="KW-1208">Phospholipid metabolism</keyword>
<protein>
    <recommendedName>
        <fullName evidence="4 24">Diacylglycerol kinase</fullName>
        <ecNumber evidence="3 24">2.7.1.107</ecNumber>
    </recommendedName>
</protein>
<feature type="binding site" evidence="21">
    <location>
        <position position="23"/>
    </location>
    <ligand>
        <name>substrate</name>
    </ligand>
</feature>
<feature type="transmembrane region" description="Helical" evidence="24">
    <location>
        <begin position="69"/>
        <end position="89"/>
    </location>
</feature>
<comment type="similarity">
    <text evidence="2 24">Belongs to the bacterial diacylglycerol kinase family.</text>
</comment>
<dbReference type="InterPro" id="IPR036945">
    <property type="entry name" value="DAGK_sf"/>
</dbReference>
<dbReference type="Proteomes" id="UP000823821">
    <property type="component" value="Unassembled WGS sequence"/>
</dbReference>
<dbReference type="GO" id="GO:0005524">
    <property type="term" value="F:ATP binding"/>
    <property type="evidence" value="ECO:0007669"/>
    <property type="project" value="UniProtKB-KW"/>
</dbReference>
<evidence type="ECO:0000256" key="22">
    <source>
        <dbReference type="PIRSR" id="PIRSR600829-3"/>
    </source>
</evidence>
<evidence type="ECO:0000256" key="2">
    <source>
        <dbReference type="ARBA" id="ARBA00005967"/>
    </source>
</evidence>
<dbReference type="Pfam" id="PF01219">
    <property type="entry name" value="DAGK_prokar"/>
    <property type="match status" value="1"/>
</dbReference>
<comment type="caution">
    <text evidence="25">The sequence shown here is derived from an EMBL/GenBank/DDBJ whole genome shotgun (WGS) entry which is preliminary data.</text>
</comment>
<dbReference type="PANTHER" id="PTHR34299">
    <property type="entry name" value="DIACYLGLYCEROL KINASE"/>
    <property type="match status" value="1"/>
</dbReference>
<evidence type="ECO:0000256" key="23">
    <source>
        <dbReference type="PIRSR" id="PIRSR600829-4"/>
    </source>
</evidence>
<keyword evidence="16 24" id="KW-0443">Lipid metabolism</keyword>
<evidence type="ECO:0000313" key="26">
    <source>
        <dbReference type="Proteomes" id="UP000823821"/>
    </source>
</evidence>
<evidence type="ECO:0000256" key="5">
    <source>
        <dbReference type="ARBA" id="ARBA00022475"/>
    </source>
</evidence>
<keyword evidence="8 24" id="KW-0808">Transferase</keyword>
<feature type="binding site" evidence="21">
    <location>
        <position position="112"/>
    </location>
    <ligand>
        <name>substrate</name>
    </ligand>
</feature>
<reference evidence="25" key="1">
    <citation type="journal article" date="2021" name="PeerJ">
        <title>Extensive microbial diversity within the chicken gut microbiome revealed by metagenomics and culture.</title>
        <authorList>
            <person name="Gilroy R."/>
            <person name="Ravi A."/>
            <person name="Getino M."/>
            <person name="Pursley I."/>
            <person name="Horton D.L."/>
            <person name="Alikhan N.F."/>
            <person name="Baker D."/>
            <person name="Gharbi K."/>
            <person name="Hall N."/>
            <person name="Watson M."/>
            <person name="Adriaenssens E.M."/>
            <person name="Foster-Nyarko E."/>
            <person name="Jarju S."/>
            <person name="Secka A."/>
            <person name="Antonio M."/>
            <person name="Oren A."/>
            <person name="Chaudhuri R.R."/>
            <person name="La Ragione R."/>
            <person name="Hildebrand F."/>
            <person name="Pallen M.J."/>
        </authorList>
    </citation>
    <scope>NUCLEOTIDE SEQUENCE</scope>
    <source>
        <strain evidence="25">5032</strain>
    </source>
</reference>
<feature type="binding site" evidence="22">
    <location>
        <position position="42"/>
    </location>
    <ligand>
        <name>ATP</name>
        <dbReference type="ChEBI" id="CHEBI:30616"/>
    </ligand>
</feature>
<keyword evidence="12 24" id="KW-0418">Kinase</keyword>
<feature type="binding site" evidence="22">
    <location>
        <begin position="99"/>
        <end position="101"/>
    </location>
    <ligand>
        <name>ATP</name>
        <dbReference type="ChEBI" id="CHEBI:30616"/>
    </ligand>
</feature>
<evidence type="ECO:0000256" key="14">
    <source>
        <dbReference type="ARBA" id="ARBA00022842"/>
    </source>
</evidence>
<dbReference type="EC" id="2.7.1.107" evidence="3 24"/>
<evidence type="ECO:0000256" key="11">
    <source>
        <dbReference type="ARBA" id="ARBA00022741"/>
    </source>
</evidence>
<dbReference type="GO" id="GO:0046872">
    <property type="term" value="F:metal ion binding"/>
    <property type="evidence" value="ECO:0007669"/>
    <property type="project" value="UniProtKB-KW"/>
</dbReference>
<evidence type="ECO:0000256" key="8">
    <source>
        <dbReference type="ARBA" id="ARBA00022679"/>
    </source>
</evidence>
<evidence type="ECO:0000256" key="6">
    <source>
        <dbReference type="ARBA" id="ARBA00022516"/>
    </source>
</evidence>
<dbReference type="PANTHER" id="PTHR34299:SF1">
    <property type="entry name" value="DIACYLGLYCEROL KINASE"/>
    <property type="match status" value="1"/>
</dbReference>
<feature type="binding site" evidence="23">
    <location>
        <position position="42"/>
    </location>
    <ligand>
        <name>a divalent metal cation</name>
        <dbReference type="ChEBI" id="CHEBI:60240"/>
    </ligand>
</feature>
<keyword evidence="5" id="KW-1003">Cell membrane</keyword>
<comment type="subcellular location">
    <subcellularLocation>
        <location evidence="1">Cell inner membrane</location>
        <topology evidence="1">Multi-pass membrane protein</topology>
    </subcellularLocation>
</comment>
<name>A0A9D2HMT0_9BACT</name>
<dbReference type="CDD" id="cd14264">
    <property type="entry name" value="DAGK_IM"/>
    <property type="match status" value="1"/>
</dbReference>
<keyword evidence="17 24" id="KW-0472">Membrane</keyword>
<evidence type="ECO:0000256" key="18">
    <source>
        <dbReference type="ARBA" id="ARBA00023209"/>
    </source>
</evidence>
<feature type="binding site" evidence="22">
    <location>
        <position position="30"/>
    </location>
    <ligand>
        <name>ATP</name>
        <dbReference type="ChEBI" id="CHEBI:30616"/>
    </ligand>
</feature>
<keyword evidence="15 24" id="KW-1133">Transmembrane helix</keyword>
<evidence type="ECO:0000256" key="12">
    <source>
        <dbReference type="ARBA" id="ARBA00022777"/>
    </source>
</evidence>
<organism evidence="25 26">
    <name type="scientific">Candidatus Desulfovibrio intestinavium</name>
    <dbReference type="NCBI Taxonomy" id="2838534"/>
    <lineage>
        <taxon>Bacteria</taxon>
        <taxon>Pseudomonadati</taxon>
        <taxon>Thermodesulfobacteriota</taxon>
        <taxon>Desulfovibrionia</taxon>
        <taxon>Desulfovibrionales</taxon>
        <taxon>Desulfovibrionaceae</taxon>
        <taxon>Desulfovibrio</taxon>
    </lineage>
</organism>
<evidence type="ECO:0000256" key="24">
    <source>
        <dbReference type="RuleBase" id="RU363065"/>
    </source>
</evidence>
<evidence type="ECO:0000256" key="15">
    <source>
        <dbReference type="ARBA" id="ARBA00022989"/>
    </source>
</evidence>
<proteinExistence type="inferred from homology"/>
<dbReference type="InterPro" id="IPR033718">
    <property type="entry name" value="DAGK_prok"/>
</dbReference>
<accession>A0A9D2HMT0</accession>
<keyword evidence="7" id="KW-0997">Cell inner membrane</keyword>
<feature type="binding site" evidence="21">
    <location>
        <position position="83"/>
    </location>
    <ligand>
        <name>substrate</name>
    </ligand>
</feature>
<feature type="transmembrane region" description="Helical" evidence="24">
    <location>
        <begin position="44"/>
        <end position="63"/>
    </location>
</feature>
<dbReference type="AlphaFoldDB" id="A0A9D2HMT0"/>
<dbReference type="GO" id="GO:0004143">
    <property type="term" value="F:ATP-dependent diacylglycerol kinase activity"/>
    <property type="evidence" value="ECO:0007669"/>
    <property type="project" value="UniProtKB-EC"/>
</dbReference>
<evidence type="ECO:0000313" key="25">
    <source>
        <dbReference type="EMBL" id="HJA79112.1"/>
    </source>
</evidence>
<keyword evidence="9 24" id="KW-0812">Transmembrane</keyword>
<evidence type="ECO:0000256" key="9">
    <source>
        <dbReference type="ARBA" id="ARBA00022692"/>
    </source>
</evidence>
<dbReference type="GO" id="GO:0006654">
    <property type="term" value="P:phosphatidic acid biosynthetic process"/>
    <property type="evidence" value="ECO:0007669"/>
    <property type="project" value="InterPro"/>
</dbReference>
<feature type="binding site" evidence="22">
    <location>
        <position position="90"/>
    </location>
    <ligand>
        <name>ATP</name>
        <dbReference type="ChEBI" id="CHEBI:30616"/>
    </ligand>
</feature>
<evidence type="ECO:0000256" key="19">
    <source>
        <dbReference type="ARBA" id="ARBA00023264"/>
    </source>
</evidence>
<gene>
    <name evidence="25" type="ORF">H9784_06015</name>
</gene>
<dbReference type="Gene3D" id="1.10.287.3610">
    <property type="match status" value="1"/>
</dbReference>
<evidence type="ECO:0000256" key="10">
    <source>
        <dbReference type="ARBA" id="ARBA00022723"/>
    </source>
</evidence>
<comment type="cofactor">
    <cofactor evidence="23">
        <name>Mg(2+)</name>
        <dbReference type="ChEBI" id="CHEBI:18420"/>
    </cofactor>
    <text evidence="23">Mn(2+), Zn(2+), Cd(2+) and Co(2+) support activity to lesser extents.</text>
</comment>
<evidence type="ECO:0000256" key="4">
    <source>
        <dbReference type="ARBA" id="ARBA00017575"/>
    </source>
</evidence>
<keyword evidence="11 22" id="KW-0547">Nucleotide-binding</keyword>
<keyword evidence="14 23" id="KW-0460">Magnesium</keyword>
<evidence type="ECO:0000256" key="1">
    <source>
        <dbReference type="ARBA" id="ARBA00004429"/>
    </source>
</evidence>
<evidence type="ECO:0000256" key="20">
    <source>
        <dbReference type="PIRSR" id="PIRSR600829-1"/>
    </source>
</evidence>
<feature type="binding site" evidence="23">
    <location>
        <position position="90"/>
    </location>
    <ligand>
        <name>a divalent metal cation</name>
        <dbReference type="ChEBI" id="CHEBI:60240"/>
    </ligand>
</feature>
<feature type="binding site" evidence="21">
    <location>
        <begin position="27"/>
        <end position="32"/>
    </location>
    <ligand>
        <name>substrate</name>
    </ligand>
</feature>
<comment type="catalytic activity">
    <reaction evidence="24">
        <text>a 1,2-diacyl-sn-glycerol + ATP = a 1,2-diacyl-sn-glycero-3-phosphate + ADP + H(+)</text>
        <dbReference type="Rhea" id="RHEA:10272"/>
        <dbReference type="ChEBI" id="CHEBI:15378"/>
        <dbReference type="ChEBI" id="CHEBI:17815"/>
        <dbReference type="ChEBI" id="CHEBI:30616"/>
        <dbReference type="ChEBI" id="CHEBI:58608"/>
        <dbReference type="ChEBI" id="CHEBI:456216"/>
        <dbReference type="EC" id="2.7.1.107"/>
    </reaction>
</comment>
<keyword evidence="6" id="KW-0444">Lipid biosynthesis</keyword>
<evidence type="ECO:0000256" key="13">
    <source>
        <dbReference type="ARBA" id="ARBA00022840"/>
    </source>
</evidence>
<dbReference type="InterPro" id="IPR000829">
    <property type="entry name" value="DAGK"/>
</dbReference>
<keyword evidence="18" id="KW-0594">Phospholipid biosynthesis</keyword>
<evidence type="ECO:0000256" key="16">
    <source>
        <dbReference type="ARBA" id="ARBA00023098"/>
    </source>
</evidence>
<feature type="transmembrane region" description="Helical" evidence="24">
    <location>
        <begin position="110"/>
        <end position="131"/>
    </location>
</feature>
<dbReference type="EMBL" id="DWZD01000039">
    <property type="protein sequence ID" value="HJA79112.1"/>
    <property type="molecule type" value="Genomic_DNA"/>
</dbReference>
<dbReference type="GO" id="GO:0005886">
    <property type="term" value="C:plasma membrane"/>
    <property type="evidence" value="ECO:0007669"/>
    <property type="project" value="UniProtKB-SubCell"/>
</dbReference>
<evidence type="ECO:0000256" key="17">
    <source>
        <dbReference type="ARBA" id="ARBA00023136"/>
    </source>
</evidence>
<feature type="binding site" evidence="22">
    <location>
        <position position="23"/>
    </location>
    <ligand>
        <name>ATP</name>
        <dbReference type="ChEBI" id="CHEBI:30616"/>
    </ligand>
</feature>
<evidence type="ECO:0000256" key="3">
    <source>
        <dbReference type="ARBA" id="ARBA00012133"/>
    </source>
</evidence>
<feature type="active site" description="Proton acceptor" evidence="20">
    <location>
        <position position="83"/>
    </location>
</feature>
<feature type="binding site" evidence="22">
    <location>
        <begin position="108"/>
        <end position="109"/>
    </location>
    <ligand>
        <name>ATP</name>
        <dbReference type="ChEBI" id="CHEBI:30616"/>
    </ligand>
</feature>
<keyword evidence="10 23" id="KW-0479">Metal-binding</keyword>
<comment type="function">
    <text evidence="24">Catalyzes the ATP-dependent phosphorylation of sn-l,2-diacylglycerol (DAG) to phosphatidic acid. Involved in the recycling of diacylglycerol produced as a by-product during membrane-derived oligosaccharide (MDO) biosynthesis.</text>
</comment>
<reference evidence="25" key="2">
    <citation type="submission" date="2021-04" db="EMBL/GenBank/DDBJ databases">
        <authorList>
            <person name="Gilroy R."/>
        </authorList>
    </citation>
    <scope>NUCLEOTIDE SEQUENCE</scope>
    <source>
        <strain evidence="25">5032</strain>
    </source>
</reference>
<keyword evidence="13 22" id="KW-0067">ATP-binding</keyword>
<sequence>MSSSSEDPSPRRNDLKGRTGLTRLRNALRYSWEGYCAAWRDEQAFRQIVALCVPGLLLAGILSRSWAEWVLLILPLALAVVVELCNSAIENTVDRISTERHPLAKKAKDMGSAAQLTAQIFIVLVWGGHLLSLLCG</sequence>